<accession>A0A926RUY9</accession>
<proteinExistence type="predicted"/>
<gene>
    <name evidence="2" type="ORF">IC620_11455</name>
</gene>
<evidence type="ECO:0000313" key="3">
    <source>
        <dbReference type="Proteomes" id="UP000661691"/>
    </source>
</evidence>
<keyword evidence="1" id="KW-0472">Membrane</keyword>
<comment type="caution">
    <text evidence="2">The sequence shown here is derived from an EMBL/GenBank/DDBJ whole genome shotgun (WGS) entry which is preliminary data.</text>
</comment>
<evidence type="ECO:0000313" key="2">
    <source>
        <dbReference type="EMBL" id="MBD1372974.1"/>
    </source>
</evidence>
<dbReference type="EMBL" id="JACXAH010000015">
    <property type="protein sequence ID" value="MBD1372974.1"/>
    <property type="molecule type" value="Genomic_DNA"/>
</dbReference>
<dbReference type="InterPro" id="IPR025321">
    <property type="entry name" value="DUF4227"/>
</dbReference>
<reference evidence="2" key="1">
    <citation type="submission" date="2020-09" db="EMBL/GenBank/DDBJ databases">
        <title>A novel bacterium of genus Hazenella, isolated from South China Sea.</title>
        <authorList>
            <person name="Huang H."/>
            <person name="Mo K."/>
            <person name="Hu Y."/>
        </authorList>
    </citation>
    <scope>NUCLEOTIDE SEQUENCE</scope>
    <source>
        <strain evidence="2">IB182357</strain>
    </source>
</reference>
<feature type="transmembrane region" description="Helical" evidence="1">
    <location>
        <begin position="12"/>
        <end position="36"/>
    </location>
</feature>
<dbReference type="AlphaFoldDB" id="A0A926RUY9"/>
<sequence>MIISARHVKAWVQFITLFIVFTLLLYQIMSVIAPFFKPDFLYEEPIGGARKVFAQHAESITPKQPYDAIKERLQWFYWLGE</sequence>
<organism evidence="2 3">
    <name type="scientific">Polycladospora coralii</name>
    <dbReference type="NCBI Taxonomy" id="2771432"/>
    <lineage>
        <taxon>Bacteria</taxon>
        <taxon>Bacillati</taxon>
        <taxon>Bacillota</taxon>
        <taxon>Bacilli</taxon>
        <taxon>Bacillales</taxon>
        <taxon>Thermoactinomycetaceae</taxon>
        <taxon>Polycladospora</taxon>
    </lineage>
</organism>
<keyword evidence="1" id="KW-1133">Transmembrane helix</keyword>
<keyword evidence="1" id="KW-0812">Transmembrane</keyword>
<name>A0A926RUY9_9BACL</name>
<dbReference type="Proteomes" id="UP000661691">
    <property type="component" value="Unassembled WGS sequence"/>
</dbReference>
<keyword evidence="3" id="KW-1185">Reference proteome</keyword>
<protein>
    <submittedName>
        <fullName evidence="2">DUF4227 family protein</fullName>
    </submittedName>
</protein>
<evidence type="ECO:0000256" key="1">
    <source>
        <dbReference type="SAM" id="Phobius"/>
    </source>
</evidence>
<dbReference type="Pfam" id="PF14004">
    <property type="entry name" value="DUF4227"/>
    <property type="match status" value="1"/>
</dbReference>
<dbReference type="RefSeq" id="WP_191142252.1">
    <property type="nucleotide sequence ID" value="NZ_JACXAH010000015.1"/>
</dbReference>